<protein>
    <recommendedName>
        <fullName evidence="7">Major royal jelly protein</fullName>
    </recommendedName>
</protein>
<sequence length="417" mass="45525">MTVRAIMLILAVLFATATCNIPEDPLGQSSSLEIVHLFYGQFPACIAVSASGRKFSCYPAGFDAQNTNNGTNNAIQVSELTTFDSETPYPNASINNPPNGSIDFSGPIPRTKGLSNYFLGVQAIVIDFLDTLWVLDTGRVSYAGVMLESSPGGPKLVSIDLTNDTITRVFTFPTSVAKPISYFSDVRFDTSRGFAYIGDASPGTRANALVVIDLETGDSWRVLERDFSVTAFPYFVPFIYGDPVYTIRRSSSGEIVGVEFVSIGVGGLALSPDTETLYYSPAGRYFFSVPTYLLRNRFTPGLEIVGSVRNLGEKGWSAAIVSDSLGFVYGGNFEQDGIFVYDPRTGLVVLLVRDKRINFVSRFSVGEDGYLYFTVDQLNFLPSMYPGRGELGKDRRRKPYVVFRIKLPGNATKGPGS</sequence>
<dbReference type="PANTHER" id="PTHR10009">
    <property type="entry name" value="PROTEIN YELLOW-RELATED"/>
    <property type="match status" value="1"/>
</dbReference>
<keyword evidence="6" id="KW-1185">Reference proteome</keyword>
<proteinExistence type="inferred from homology"/>
<feature type="chain" id="PRO_5040448069" description="Major royal jelly protein" evidence="4">
    <location>
        <begin position="20"/>
        <end position="417"/>
    </location>
</feature>
<dbReference type="AlphaFoldDB" id="A0A9P0AG73"/>
<reference evidence="5" key="1">
    <citation type="submission" date="2021-12" db="EMBL/GenBank/DDBJ databases">
        <authorList>
            <person name="King R."/>
        </authorList>
    </citation>
    <scope>NUCLEOTIDE SEQUENCE</scope>
</reference>
<dbReference type="GO" id="GO:0005576">
    <property type="term" value="C:extracellular region"/>
    <property type="evidence" value="ECO:0007669"/>
    <property type="project" value="UniProtKB-SubCell"/>
</dbReference>
<evidence type="ECO:0000256" key="4">
    <source>
        <dbReference type="SAM" id="SignalP"/>
    </source>
</evidence>
<dbReference type="SUPFAM" id="SSF63829">
    <property type="entry name" value="Calcium-dependent phosphotriesterase"/>
    <property type="match status" value="1"/>
</dbReference>
<comment type="subcellular location">
    <subcellularLocation>
        <location evidence="1">Secreted</location>
    </subcellularLocation>
</comment>
<dbReference type="InterPro" id="IPR017996">
    <property type="entry name" value="MRJP/yellow-related"/>
</dbReference>
<evidence type="ECO:0000256" key="2">
    <source>
        <dbReference type="ARBA" id="ARBA00009127"/>
    </source>
</evidence>
<name>A0A9P0AG73_BEMTA</name>
<evidence type="ECO:0000256" key="3">
    <source>
        <dbReference type="ARBA" id="ARBA00022525"/>
    </source>
</evidence>
<dbReference type="Pfam" id="PF03022">
    <property type="entry name" value="MRJP"/>
    <property type="match status" value="1"/>
</dbReference>
<comment type="similarity">
    <text evidence="2">Belongs to the major royal jelly protein family.</text>
</comment>
<feature type="signal peptide" evidence="4">
    <location>
        <begin position="1"/>
        <end position="19"/>
    </location>
</feature>
<dbReference type="PANTHER" id="PTHR10009:SF18">
    <property type="entry name" value="PROTEIN YELLOW-LIKE PROTEIN"/>
    <property type="match status" value="1"/>
</dbReference>
<keyword evidence="3" id="KW-0964">Secreted</keyword>
<evidence type="ECO:0000313" key="6">
    <source>
        <dbReference type="Proteomes" id="UP001152759"/>
    </source>
</evidence>
<evidence type="ECO:0000313" key="5">
    <source>
        <dbReference type="EMBL" id="CAH0390886.1"/>
    </source>
</evidence>
<dbReference type="Proteomes" id="UP001152759">
    <property type="component" value="Chromosome 5"/>
</dbReference>
<dbReference type="Gene3D" id="2.120.10.30">
    <property type="entry name" value="TolB, C-terminal domain"/>
    <property type="match status" value="1"/>
</dbReference>
<keyword evidence="4" id="KW-0732">Signal</keyword>
<dbReference type="InterPro" id="IPR011042">
    <property type="entry name" value="6-blade_b-propeller_TolB-like"/>
</dbReference>
<gene>
    <name evidence="5" type="ORF">BEMITA_LOCUS9571</name>
</gene>
<dbReference type="EMBL" id="OU963866">
    <property type="protein sequence ID" value="CAH0390886.1"/>
    <property type="molecule type" value="Genomic_DNA"/>
</dbReference>
<accession>A0A9P0AG73</accession>
<evidence type="ECO:0000256" key="1">
    <source>
        <dbReference type="ARBA" id="ARBA00004613"/>
    </source>
</evidence>
<organism evidence="5 6">
    <name type="scientific">Bemisia tabaci</name>
    <name type="common">Sweetpotato whitefly</name>
    <name type="synonym">Aleurodes tabaci</name>
    <dbReference type="NCBI Taxonomy" id="7038"/>
    <lineage>
        <taxon>Eukaryota</taxon>
        <taxon>Metazoa</taxon>
        <taxon>Ecdysozoa</taxon>
        <taxon>Arthropoda</taxon>
        <taxon>Hexapoda</taxon>
        <taxon>Insecta</taxon>
        <taxon>Pterygota</taxon>
        <taxon>Neoptera</taxon>
        <taxon>Paraneoptera</taxon>
        <taxon>Hemiptera</taxon>
        <taxon>Sternorrhyncha</taxon>
        <taxon>Aleyrodoidea</taxon>
        <taxon>Aleyrodidae</taxon>
        <taxon>Aleyrodinae</taxon>
        <taxon>Bemisia</taxon>
    </lineage>
</organism>
<evidence type="ECO:0008006" key="7">
    <source>
        <dbReference type="Google" id="ProtNLM"/>
    </source>
</evidence>